<evidence type="ECO:0000313" key="2">
    <source>
        <dbReference type="EMBL" id="SIS47372.1"/>
    </source>
</evidence>
<proteinExistence type="predicted"/>
<dbReference type="STRING" id="80876.SAMN05421779_102133"/>
<dbReference type="OrthoDB" id="8445211at2"/>
<dbReference type="SUPFAM" id="SSF159594">
    <property type="entry name" value="XCC0632-like"/>
    <property type="match status" value="1"/>
</dbReference>
<reference evidence="2 3" key="1">
    <citation type="submission" date="2017-01" db="EMBL/GenBank/DDBJ databases">
        <authorList>
            <person name="Mah S.A."/>
            <person name="Swanson W.J."/>
            <person name="Moy G.W."/>
            <person name="Vacquier V.D."/>
        </authorList>
    </citation>
    <scope>NUCLEOTIDE SEQUENCE [LARGE SCALE GENOMIC DNA]</scope>
    <source>
        <strain evidence="2 3">DSM 11589</strain>
    </source>
</reference>
<dbReference type="RefSeq" id="WP_084194590.1">
    <property type="nucleotide sequence ID" value="NZ_FTOA01000002.1"/>
</dbReference>
<keyword evidence="3" id="KW-1185">Reference proteome</keyword>
<dbReference type="Pfam" id="PF03886">
    <property type="entry name" value="ABC_trans_aux"/>
    <property type="match status" value="1"/>
</dbReference>
<feature type="domain" description="ABC-type transport auxiliary lipoprotein component" evidence="1">
    <location>
        <begin position="38"/>
        <end position="201"/>
    </location>
</feature>
<protein>
    <submittedName>
        <fullName evidence="2">ABC-type uncharacterized transport system, auxiliary component</fullName>
    </submittedName>
</protein>
<dbReference type="Proteomes" id="UP000185678">
    <property type="component" value="Unassembled WGS sequence"/>
</dbReference>
<dbReference type="AlphaFoldDB" id="A0A1N7JDA9"/>
<name>A0A1N7JDA9_9PROT</name>
<organism evidence="2 3">
    <name type="scientific">Insolitispirillum peregrinum</name>
    <dbReference type="NCBI Taxonomy" id="80876"/>
    <lineage>
        <taxon>Bacteria</taxon>
        <taxon>Pseudomonadati</taxon>
        <taxon>Pseudomonadota</taxon>
        <taxon>Alphaproteobacteria</taxon>
        <taxon>Rhodospirillales</taxon>
        <taxon>Novispirillaceae</taxon>
        <taxon>Insolitispirillum</taxon>
    </lineage>
</organism>
<evidence type="ECO:0000259" key="1">
    <source>
        <dbReference type="Pfam" id="PF03886"/>
    </source>
</evidence>
<accession>A0A1N7JDA9</accession>
<dbReference type="InterPro" id="IPR005586">
    <property type="entry name" value="ABC_trans_aux"/>
</dbReference>
<gene>
    <name evidence="2" type="ORF">SAMN05421779_102133</name>
</gene>
<dbReference type="EMBL" id="FTOA01000002">
    <property type="protein sequence ID" value="SIS47372.1"/>
    <property type="molecule type" value="Genomic_DNA"/>
</dbReference>
<dbReference type="PROSITE" id="PS51257">
    <property type="entry name" value="PROKAR_LIPOPROTEIN"/>
    <property type="match status" value="1"/>
</dbReference>
<dbReference type="Gene3D" id="3.40.50.10610">
    <property type="entry name" value="ABC-type transport auxiliary lipoprotein component"/>
    <property type="match status" value="1"/>
</dbReference>
<sequence length="228" mass="24872">MKRAIMANNTGLAVLAAVGMAVLVGGCSQEPVPKDAFYRLEVASPASPLTAKARFDGAVEIRPFAADGLLSQRAIVFSQQSGPSPTDSPLEQYSYHFWAEAPPQALQMSLTSSLRNSGIFQTVVTPELRVMVDYEIQGRLIHFDHLRTATSAAMDVELELGLTQRKGLRLIHLKTYHVRQDARDSSVQAAAEAARDALRQIFGQFESDLLQVDSLASAEQSGRSKTNR</sequence>
<evidence type="ECO:0000313" key="3">
    <source>
        <dbReference type="Proteomes" id="UP000185678"/>
    </source>
</evidence>